<dbReference type="PANTHER" id="PTHR30055">
    <property type="entry name" value="HTH-TYPE TRANSCRIPTIONAL REGULATOR RUTR"/>
    <property type="match status" value="1"/>
</dbReference>
<dbReference type="InterPro" id="IPR036271">
    <property type="entry name" value="Tet_transcr_reg_TetR-rel_C_sf"/>
</dbReference>
<evidence type="ECO:0000256" key="4">
    <source>
        <dbReference type="PROSITE-ProRule" id="PRU00335"/>
    </source>
</evidence>
<evidence type="ECO:0000256" key="3">
    <source>
        <dbReference type="ARBA" id="ARBA00023163"/>
    </source>
</evidence>
<keyword evidence="3" id="KW-0804">Transcription</keyword>
<dbReference type="OrthoDB" id="3210322at2"/>
<dbReference type="InterPro" id="IPR001647">
    <property type="entry name" value="HTH_TetR"/>
</dbReference>
<evidence type="ECO:0000256" key="2">
    <source>
        <dbReference type="ARBA" id="ARBA00023125"/>
    </source>
</evidence>
<keyword evidence="7" id="KW-1185">Reference proteome</keyword>
<gene>
    <name evidence="6" type="ORF">FB554_2252</name>
</gene>
<dbReference type="Pfam" id="PF13305">
    <property type="entry name" value="TetR_C_33"/>
    <property type="match status" value="1"/>
</dbReference>
<keyword evidence="2 4" id="KW-0238">DNA-binding</keyword>
<organism evidence="6 7">
    <name type="scientific">Barrientosiimonas humi</name>
    <dbReference type="NCBI Taxonomy" id="999931"/>
    <lineage>
        <taxon>Bacteria</taxon>
        <taxon>Bacillati</taxon>
        <taxon>Actinomycetota</taxon>
        <taxon>Actinomycetes</taxon>
        <taxon>Micrococcales</taxon>
        <taxon>Dermacoccaceae</taxon>
        <taxon>Barrientosiimonas</taxon>
    </lineage>
</organism>
<dbReference type="InterPro" id="IPR050109">
    <property type="entry name" value="HTH-type_TetR-like_transc_reg"/>
</dbReference>
<dbReference type="GO" id="GO:0000976">
    <property type="term" value="F:transcription cis-regulatory region binding"/>
    <property type="evidence" value="ECO:0007669"/>
    <property type="project" value="TreeGrafter"/>
</dbReference>
<dbReference type="Proteomes" id="UP000318336">
    <property type="component" value="Unassembled WGS sequence"/>
</dbReference>
<dbReference type="AlphaFoldDB" id="A0A542XE51"/>
<dbReference type="InterPro" id="IPR009057">
    <property type="entry name" value="Homeodomain-like_sf"/>
</dbReference>
<dbReference type="InterPro" id="IPR025996">
    <property type="entry name" value="MT1864/Rv1816-like_C"/>
</dbReference>
<feature type="DNA-binding region" description="H-T-H motif" evidence="4">
    <location>
        <begin position="40"/>
        <end position="59"/>
    </location>
</feature>
<dbReference type="PROSITE" id="PS50977">
    <property type="entry name" value="HTH_TETR_2"/>
    <property type="match status" value="1"/>
</dbReference>
<dbReference type="EMBL" id="VFOK01000001">
    <property type="protein sequence ID" value="TQL34094.1"/>
    <property type="molecule type" value="Genomic_DNA"/>
</dbReference>
<comment type="caution">
    <text evidence="6">The sequence shown here is derived from an EMBL/GenBank/DDBJ whole genome shotgun (WGS) entry which is preliminary data.</text>
</comment>
<reference evidence="6 7" key="1">
    <citation type="submission" date="2019-06" db="EMBL/GenBank/DDBJ databases">
        <title>Sequencing the genomes of 1000 actinobacteria strains.</title>
        <authorList>
            <person name="Klenk H.-P."/>
        </authorList>
    </citation>
    <scope>NUCLEOTIDE SEQUENCE [LARGE SCALE GENOMIC DNA]</scope>
    <source>
        <strain evidence="6 7">DSM 24617</strain>
    </source>
</reference>
<dbReference type="SUPFAM" id="SSF48498">
    <property type="entry name" value="Tetracyclin repressor-like, C-terminal domain"/>
    <property type="match status" value="1"/>
</dbReference>
<dbReference type="PANTHER" id="PTHR30055:SF243">
    <property type="entry name" value="HTH-TYPE TRANSCRIPTIONAL REGULATOR RV1816"/>
    <property type="match status" value="1"/>
</dbReference>
<feature type="domain" description="HTH tetR-type" evidence="5">
    <location>
        <begin position="17"/>
        <end position="77"/>
    </location>
</feature>
<sequence length="234" mass="25826">MTRRNEVPRTRVQRRHLATVEEVKEIARERLVREGAATLSLRAIARDMGVVPSALYRYFPSHAHLLEALADDAATSMLEHVRMAGAVVPSTDHRGRWVAQLRAYRTWVMSHVPGYTLNFGPAPERHTEHPPDDVVRRIVGQLARTLQDANDDGTLDLLNHPIGEAIAVQVEIPGMLDVEVDPKVFSIALAAWTAIHGSVALEATGRLPLSDKAADDYFEAQLAGLTLAIGFDHQ</sequence>
<proteinExistence type="predicted"/>
<accession>A0A542XE51</accession>
<dbReference type="RefSeq" id="WP_142006118.1">
    <property type="nucleotide sequence ID" value="NZ_CAJTBP010000001.1"/>
</dbReference>
<dbReference type="SUPFAM" id="SSF46689">
    <property type="entry name" value="Homeodomain-like"/>
    <property type="match status" value="1"/>
</dbReference>
<dbReference type="Pfam" id="PF00440">
    <property type="entry name" value="TetR_N"/>
    <property type="match status" value="1"/>
</dbReference>
<evidence type="ECO:0000259" key="5">
    <source>
        <dbReference type="PROSITE" id="PS50977"/>
    </source>
</evidence>
<evidence type="ECO:0000313" key="6">
    <source>
        <dbReference type="EMBL" id="TQL34094.1"/>
    </source>
</evidence>
<protein>
    <submittedName>
        <fullName evidence="6">TetR family transcriptional regulator</fullName>
    </submittedName>
</protein>
<name>A0A542XE51_9MICO</name>
<evidence type="ECO:0000256" key="1">
    <source>
        <dbReference type="ARBA" id="ARBA00023015"/>
    </source>
</evidence>
<dbReference type="Gene3D" id="1.10.357.10">
    <property type="entry name" value="Tetracycline Repressor, domain 2"/>
    <property type="match status" value="1"/>
</dbReference>
<keyword evidence="1" id="KW-0805">Transcription regulation</keyword>
<evidence type="ECO:0000313" key="7">
    <source>
        <dbReference type="Proteomes" id="UP000318336"/>
    </source>
</evidence>
<dbReference type="GO" id="GO:0003700">
    <property type="term" value="F:DNA-binding transcription factor activity"/>
    <property type="evidence" value="ECO:0007669"/>
    <property type="project" value="TreeGrafter"/>
</dbReference>